<dbReference type="AlphaFoldDB" id="A5ZQQ3"/>
<organism evidence="1 2">
    <name type="scientific">Blautia obeum ATCC 29174</name>
    <dbReference type="NCBI Taxonomy" id="411459"/>
    <lineage>
        <taxon>Bacteria</taxon>
        <taxon>Bacillati</taxon>
        <taxon>Bacillota</taxon>
        <taxon>Clostridia</taxon>
        <taxon>Lachnospirales</taxon>
        <taxon>Lachnospiraceae</taxon>
        <taxon>Blautia</taxon>
    </lineage>
</organism>
<proteinExistence type="predicted"/>
<accession>A5ZQQ3</accession>
<reference evidence="1 2" key="1">
    <citation type="submission" date="2007-03" db="EMBL/GenBank/DDBJ databases">
        <authorList>
            <person name="Fulton L."/>
            <person name="Clifton S."/>
            <person name="Fulton B."/>
            <person name="Xu J."/>
            <person name="Minx P."/>
            <person name="Pepin K.H."/>
            <person name="Johnson M."/>
            <person name="Thiruvilangam P."/>
            <person name="Bhonagiri V."/>
            <person name="Nash W.E."/>
            <person name="Mardis E.R."/>
            <person name="Wilson R.K."/>
        </authorList>
    </citation>
    <scope>NUCLEOTIDE SEQUENCE [LARGE SCALE GENOMIC DNA]</scope>
    <source>
        <strain evidence="1 2">ATCC 29174</strain>
    </source>
</reference>
<sequence length="38" mass="4216">MDSVFQDTAWDVSSDISVLHTMLAQEGLTGNDFSKKQL</sequence>
<comment type="caution">
    <text evidence="1">The sequence shown here is derived from an EMBL/GenBank/DDBJ whole genome shotgun (WGS) entry which is preliminary data.</text>
</comment>
<protein>
    <submittedName>
        <fullName evidence="1">Uncharacterized protein</fullName>
    </submittedName>
</protein>
<reference evidence="1 2" key="2">
    <citation type="submission" date="2007-04" db="EMBL/GenBank/DDBJ databases">
        <title>Draft genome sequence of Ruminococcus obeum (ATCC 29174).</title>
        <authorList>
            <person name="Sudarsanam P."/>
            <person name="Ley R."/>
            <person name="Guruge J."/>
            <person name="Turnbaugh P.J."/>
            <person name="Mahowald M."/>
            <person name="Liep D."/>
            <person name="Gordon J."/>
        </authorList>
    </citation>
    <scope>NUCLEOTIDE SEQUENCE [LARGE SCALE GENOMIC DNA]</scope>
    <source>
        <strain evidence="1 2">ATCC 29174</strain>
    </source>
</reference>
<dbReference type="HOGENOM" id="CLU_3325150_0_0_9"/>
<evidence type="ECO:0000313" key="2">
    <source>
        <dbReference type="Proteomes" id="UP000006002"/>
    </source>
</evidence>
<dbReference type="EMBL" id="AAVO02000004">
    <property type="protein sequence ID" value="EDM87910.1"/>
    <property type="molecule type" value="Genomic_DNA"/>
</dbReference>
<gene>
    <name evidence="1" type="ORF">RUMOBE_01329</name>
</gene>
<evidence type="ECO:0000313" key="1">
    <source>
        <dbReference type="EMBL" id="EDM87910.1"/>
    </source>
</evidence>
<dbReference type="Proteomes" id="UP000006002">
    <property type="component" value="Unassembled WGS sequence"/>
</dbReference>
<name>A5ZQQ3_9FIRM</name>